<proteinExistence type="predicted"/>
<dbReference type="AlphaFoldDB" id="A0A5C8PA07"/>
<evidence type="ECO:0000256" key="1">
    <source>
        <dbReference type="SAM" id="MobiDB-lite"/>
    </source>
</evidence>
<dbReference type="SUPFAM" id="SSF51197">
    <property type="entry name" value="Clavaminate synthase-like"/>
    <property type="match status" value="1"/>
</dbReference>
<dbReference type="Gene3D" id="2.60.120.620">
    <property type="entry name" value="q2cbj1_9rhob like domain"/>
    <property type="match status" value="1"/>
</dbReference>
<keyword evidence="3" id="KW-1185">Reference proteome</keyword>
<dbReference type="GO" id="GO:0016706">
    <property type="term" value="F:2-oxoglutarate-dependent dioxygenase activity"/>
    <property type="evidence" value="ECO:0007669"/>
    <property type="project" value="UniProtKB-ARBA"/>
</dbReference>
<reference evidence="2 3" key="1">
    <citation type="submission" date="2019-06" db="EMBL/GenBank/DDBJ databases">
        <title>New taxonomy in bacterial strain CC-CFT640, isolated from vineyard.</title>
        <authorList>
            <person name="Lin S.-Y."/>
            <person name="Tsai C.-F."/>
            <person name="Young C.-C."/>
        </authorList>
    </citation>
    <scope>NUCLEOTIDE SEQUENCE [LARGE SCALE GENOMIC DNA]</scope>
    <source>
        <strain evidence="2 3">CC-CFT640</strain>
    </source>
</reference>
<dbReference type="OrthoDB" id="9796766at2"/>
<dbReference type="EMBL" id="VDUZ01000066">
    <property type="protein sequence ID" value="TXL70057.1"/>
    <property type="molecule type" value="Genomic_DNA"/>
</dbReference>
<keyword evidence="2" id="KW-0223">Dioxygenase</keyword>
<protein>
    <submittedName>
        <fullName evidence="2">Phytanoyl-CoA dioxygenase family protein</fullName>
    </submittedName>
</protein>
<dbReference type="Proteomes" id="UP000321638">
    <property type="component" value="Unassembled WGS sequence"/>
</dbReference>
<feature type="region of interest" description="Disordered" evidence="1">
    <location>
        <begin position="1"/>
        <end position="20"/>
    </location>
</feature>
<comment type="caution">
    <text evidence="2">The sequence shown here is derived from an EMBL/GenBank/DDBJ whole genome shotgun (WGS) entry which is preliminary data.</text>
</comment>
<keyword evidence="2" id="KW-0560">Oxidoreductase</keyword>
<name>A0A5C8PA07_9HYPH</name>
<evidence type="ECO:0000313" key="2">
    <source>
        <dbReference type="EMBL" id="TXL70057.1"/>
    </source>
</evidence>
<dbReference type="RefSeq" id="WP_147851888.1">
    <property type="nucleotide sequence ID" value="NZ_VDUZ01000066.1"/>
</dbReference>
<evidence type="ECO:0000313" key="3">
    <source>
        <dbReference type="Proteomes" id="UP000321638"/>
    </source>
</evidence>
<accession>A0A5C8PA07</accession>
<organism evidence="2 3">
    <name type="scientific">Vineibacter terrae</name>
    <dbReference type="NCBI Taxonomy" id="2586908"/>
    <lineage>
        <taxon>Bacteria</taxon>
        <taxon>Pseudomonadati</taxon>
        <taxon>Pseudomonadota</taxon>
        <taxon>Alphaproteobacteria</taxon>
        <taxon>Hyphomicrobiales</taxon>
        <taxon>Vineibacter</taxon>
    </lineage>
</organism>
<dbReference type="Pfam" id="PF05721">
    <property type="entry name" value="PhyH"/>
    <property type="match status" value="1"/>
</dbReference>
<sequence length="359" mass="40337">MNGRLHLGRRRNDADAPVLSRPGRATELGVGLRSEGLGVAIGVDDAPTVVRLRASAMRVSDRALDEVRTQGFTLVEGFLDPDTLKAAQDAMWRLYPRPAAYFADPSKYPQLSTKLAGIRYWPYIDWALSRLPVLPELIDAAERFLDTKDLEIYKIELWAKYSGAVDYEQPHHRDYGNHTLVVPSLDGRHRQMTTFILLSDVSEHDAPTKLIPLDKSLEIPLVPLELPMGALFEHETAATGPAGSLLIYRTDVLHRASDFTSPGRGRFALLVDLQQRGWRWQGKMSWAHHARQPGMTEAMVRMTPRQRDLFGWPPPGSDYWTDQTLRDVAARYPGIDLTPYMPDAPESIRGRPQDNGVAP</sequence>
<gene>
    <name evidence="2" type="ORF">FHP25_36200</name>
</gene>
<dbReference type="InterPro" id="IPR008775">
    <property type="entry name" value="Phytyl_CoA_dOase-like"/>
</dbReference>